<proteinExistence type="predicted"/>
<dbReference type="AlphaFoldDB" id="A0AAV4RP38"/>
<accession>A0AAV4RP38</accession>
<reference evidence="1 2" key="1">
    <citation type="submission" date="2021-06" db="EMBL/GenBank/DDBJ databases">
        <title>Caerostris extrusa draft genome.</title>
        <authorList>
            <person name="Kono N."/>
            <person name="Arakawa K."/>
        </authorList>
    </citation>
    <scope>NUCLEOTIDE SEQUENCE [LARGE SCALE GENOMIC DNA]</scope>
</reference>
<sequence>MKAEKLGERRRIFEPKRTLNRLIKLRTIEGTKEIKFRARQNPWVVSLSCRRAAARVPEEKGWRRRRSRSSVLVKLFEIGALT</sequence>
<evidence type="ECO:0000313" key="1">
    <source>
        <dbReference type="EMBL" id="GIY22106.1"/>
    </source>
</evidence>
<dbReference type="Proteomes" id="UP001054945">
    <property type="component" value="Unassembled WGS sequence"/>
</dbReference>
<keyword evidence="2" id="KW-1185">Reference proteome</keyword>
<evidence type="ECO:0000313" key="2">
    <source>
        <dbReference type="Proteomes" id="UP001054945"/>
    </source>
</evidence>
<dbReference type="EMBL" id="BPLR01008104">
    <property type="protein sequence ID" value="GIY22106.1"/>
    <property type="molecule type" value="Genomic_DNA"/>
</dbReference>
<name>A0AAV4RP38_CAEEX</name>
<organism evidence="1 2">
    <name type="scientific">Caerostris extrusa</name>
    <name type="common">Bark spider</name>
    <name type="synonym">Caerostris bankana</name>
    <dbReference type="NCBI Taxonomy" id="172846"/>
    <lineage>
        <taxon>Eukaryota</taxon>
        <taxon>Metazoa</taxon>
        <taxon>Ecdysozoa</taxon>
        <taxon>Arthropoda</taxon>
        <taxon>Chelicerata</taxon>
        <taxon>Arachnida</taxon>
        <taxon>Araneae</taxon>
        <taxon>Araneomorphae</taxon>
        <taxon>Entelegynae</taxon>
        <taxon>Araneoidea</taxon>
        <taxon>Araneidae</taxon>
        <taxon>Caerostris</taxon>
    </lineage>
</organism>
<comment type="caution">
    <text evidence="1">The sequence shown here is derived from an EMBL/GenBank/DDBJ whole genome shotgun (WGS) entry which is preliminary data.</text>
</comment>
<protein>
    <submittedName>
        <fullName evidence="1">Uncharacterized protein</fullName>
    </submittedName>
</protein>
<gene>
    <name evidence="1" type="ORF">CEXT_24351</name>
</gene>